<evidence type="ECO:0000313" key="3">
    <source>
        <dbReference type="EMBL" id="OGN34197.1"/>
    </source>
</evidence>
<dbReference type="GO" id="GO:0016757">
    <property type="term" value="F:glycosyltransferase activity"/>
    <property type="evidence" value="ECO:0007669"/>
    <property type="project" value="InterPro"/>
</dbReference>
<dbReference type="PANTHER" id="PTHR45947">
    <property type="entry name" value="SULFOQUINOVOSYL TRANSFERASE SQD2"/>
    <property type="match status" value="1"/>
</dbReference>
<dbReference type="PANTHER" id="PTHR45947:SF3">
    <property type="entry name" value="SULFOQUINOVOSYL TRANSFERASE SQD2"/>
    <property type="match status" value="1"/>
</dbReference>
<sequence>MPKIVIVTDTWSDSVNGVVTSLLQVQKYLMSKRFDVKVIHPGEFKTVPLPTYSEIKLSLLTRKQMEDILQKERPDYIHIATEGPLGLAARMICVKNNWKFTSYYYTQWPEYIQIRTGTFKDLAYKYLRWFHNASQRTFVTTVSLEKTLKENGFKHLTVLPLGVDTNLFKRNPNAAIPAGLKKPIFVYLGRLASEKNLEAFLRCDLPGRKLVIGDGPNRQSLERNFAGRAKFVGYKKGQELVDLLSVCDVFVLPSRTETFCIAMLEALACGLPIAAFDEPGPRDIITQGTDGCVGDDLQNNAVKCLGLNPENCREKALKYSSDSWSENLLANLTPIRTS</sequence>
<dbReference type="EMBL" id="MGKY01000005">
    <property type="protein sequence ID" value="OGN34197.1"/>
    <property type="molecule type" value="Genomic_DNA"/>
</dbReference>
<evidence type="ECO:0000313" key="4">
    <source>
        <dbReference type="Proteomes" id="UP000177745"/>
    </source>
</evidence>
<accession>A0A1F8H9E1</accession>
<feature type="domain" description="Glycosyl transferase family 1" evidence="1">
    <location>
        <begin position="179"/>
        <end position="295"/>
    </location>
</feature>
<evidence type="ECO:0000259" key="1">
    <source>
        <dbReference type="Pfam" id="PF00534"/>
    </source>
</evidence>
<feature type="domain" description="Glycosyltransferase subfamily 4-like N-terminal" evidence="2">
    <location>
        <begin position="15"/>
        <end position="166"/>
    </location>
</feature>
<dbReference type="Pfam" id="PF00534">
    <property type="entry name" value="Glycos_transf_1"/>
    <property type="match status" value="1"/>
</dbReference>
<evidence type="ECO:0000259" key="2">
    <source>
        <dbReference type="Pfam" id="PF13439"/>
    </source>
</evidence>
<organism evidence="3 4">
    <name type="scientific">Candidatus Yanofskybacteria bacterium RIFCSPLOWO2_12_FULL_43_11b</name>
    <dbReference type="NCBI Taxonomy" id="1802710"/>
    <lineage>
        <taxon>Bacteria</taxon>
        <taxon>Candidatus Yanofskyibacteriota</taxon>
    </lineage>
</organism>
<dbReference type="SUPFAM" id="SSF53756">
    <property type="entry name" value="UDP-Glycosyltransferase/glycogen phosphorylase"/>
    <property type="match status" value="1"/>
</dbReference>
<reference evidence="3 4" key="1">
    <citation type="journal article" date="2016" name="Nat. Commun.">
        <title>Thousands of microbial genomes shed light on interconnected biogeochemical processes in an aquifer system.</title>
        <authorList>
            <person name="Anantharaman K."/>
            <person name="Brown C.T."/>
            <person name="Hug L.A."/>
            <person name="Sharon I."/>
            <person name="Castelle C.J."/>
            <person name="Probst A.J."/>
            <person name="Thomas B.C."/>
            <person name="Singh A."/>
            <person name="Wilkins M.J."/>
            <person name="Karaoz U."/>
            <person name="Brodie E.L."/>
            <person name="Williams K.H."/>
            <person name="Hubbard S.S."/>
            <person name="Banfield J.F."/>
        </authorList>
    </citation>
    <scope>NUCLEOTIDE SEQUENCE [LARGE SCALE GENOMIC DNA]</scope>
</reference>
<dbReference type="InterPro" id="IPR001296">
    <property type="entry name" value="Glyco_trans_1"/>
</dbReference>
<dbReference type="Pfam" id="PF13439">
    <property type="entry name" value="Glyco_transf_4"/>
    <property type="match status" value="1"/>
</dbReference>
<gene>
    <name evidence="3" type="ORF">A3G51_03185</name>
</gene>
<proteinExistence type="predicted"/>
<dbReference type="InterPro" id="IPR050194">
    <property type="entry name" value="Glycosyltransferase_grp1"/>
</dbReference>
<dbReference type="Gene3D" id="3.40.50.2000">
    <property type="entry name" value="Glycogen Phosphorylase B"/>
    <property type="match status" value="2"/>
</dbReference>
<comment type="caution">
    <text evidence="3">The sequence shown here is derived from an EMBL/GenBank/DDBJ whole genome shotgun (WGS) entry which is preliminary data.</text>
</comment>
<dbReference type="AlphaFoldDB" id="A0A1F8H9E1"/>
<dbReference type="Proteomes" id="UP000177745">
    <property type="component" value="Unassembled WGS sequence"/>
</dbReference>
<dbReference type="InterPro" id="IPR028098">
    <property type="entry name" value="Glyco_trans_4-like_N"/>
</dbReference>
<name>A0A1F8H9E1_9BACT</name>
<protein>
    <recommendedName>
        <fullName evidence="5">Glycosyltransferase subfamily 4-like N-terminal domain-containing protein</fullName>
    </recommendedName>
</protein>
<dbReference type="CDD" id="cd03814">
    <property type="entry name" value="GT4-like"/>
    <property type="match status" value="1"/>
</dbReference>
<evidence type="ECO:0008006" key="5">
    <source>
        <dbReference type="Google" id="ProtNLM"/>
    </source>
</evidence>